<comment type="similarity">
    <text evidence="1">Belongs to the cytochrome P450 family.</text>
</comment>
<name>A0A0T6LX00_WENVI</name>
<dbReference type="InterPro" id="IPR002401">
    <property type="entry name" value="Cyt_P450_E_grp-I"/>
</dbReference>
<evidence type="ECO:0000256" key="2">
    <source>
        <dbReference type="PIRSR" id="PIRSR602401-1"/>
    </source>
</evidence>
<organism evidence="3 4">
    <name type="scientific">Wenjunlia vitaminophila</name>
    <name type="common">Streptomyces vitaminophilus</name>
    <dbReference type="NCBI Taxonomy" id="76728"/>
    <lineage>
        <taxon>Bacteria</taxon>
        <taxon>Bacillati</taxon>
        <taxon>Actinomycetota</taxon>
        <taxon>Actinomycetes</taxon>
        <taxon>Kitasatosporales</taxon>
        <taxon>Streptomycetaceae</taxon>
        <taxon>Wenjunlia</taxon>
    </lineage>
</organism>
<dbReference type="Gene3D" id="1.10.630.10">
    <property type="entry name" value="Cytochrome P450"/>
    <property type="match status" value="1"/>
</dbReference>
<protein>
    <submittedName>
        <fullName evidence="3">Cytochrome</fullName>
    </submittedName>
</protein>
<keyword evidence="4" id="KW-1185">Reference proteome</keyword>
<keyword evidence="2" id="KW-0479">Metal-binding</keyword>
<keyword evidence="2" id="KW-0349">Heme</keyword>
<dbReference type="PANTHER" id="PTHR24305">
    <property type="entry name" value="CYTOCHROME P450"/>
    <property type="match status" value="1"/>
</dbReference>
<dbReference type="PRINTS" id="PR00463">
    <property type="entry name" value="EP450I"/>
</dbReference>
<dbReference type="STRING" id="76728.AQ490_15910"/>
<dbReference type="InterPro" id="IPR001128">
    <property type="entry name" value="Cyt_P450"/>
</dbReference>
<proteinExistence type="inferred from homology"/>
<dbReference type="Pfam" id="PF00067">
    <property type="entry name" value="p450"/>
    <property type="match status" value="1"/>
</dbReference>
<accession>A0A0T6LX00</accession>
<keyword evidence="2" id="KW-0408">Iron</keyword>
<dbReference type="InterPro" id="IPR036396">
    <property type="entry name" value="Cyt_P450_sf"/>
</dbReference>
<dbReference type="InterPro" id="IPR050121">
    <property type="entry name" value="Cytochrome_P450_monoxygenase"/>
</dbReference>
<dbReference type="GO" id="GO:0005506">
    <property type="term" value="F:iron ion binding"/>
    <property type="evidence" value="ECO:0007669"/>
    <property type="project" value="InterPro"/>
</dbReference>
<dbReference type="GO" id="GO:0016705">
    <property type="term" value="F:oxidoreductase activity, acting on paired donors, with incorporation or reduction of molecular oxygen"/>
    <property type="evidence" value="ECO:0007669"/>
    <property type="project" value="InterPro"/>
</dbReference>
<evidence type="ECO:0000313" key="4">
    <source>
        <dbReference type="Proteomes" id="UP000050867"/>
    </source>
</evidence>
<evidence type="ECO:0000313" key="3">
    <source>
        <dbReference type="EMBL" id="KRV50553.1"/>
    </source>
</evidence>
<feature type="binding site" description="axial binding residue" evidence="2">
    <location>
        <position position="398"/>
    </location>
    <ligand>
        <name>heme</name>
        <dbReference type="ChEBI" id="CHEBI:30413"/>
    </ligand>
    <ligandPart>
        <name>Fe</name>
        <dbReference type="ChEBI" id="CHEBI:18248"/>
    </ligandPart>
</feature>
<dbReference type="GO" id="GO:0020037">
    <property type="term" value="F:heme binding"/>
    <property type="evidence" value="ECO:0007669"/>
    <property type="project" value="InterPro"/>
</dbReference>
<dbReference type="AlphaFoldDB" id="A0A0T6LX00"/>
<dbReference type="PRINTS" id="PR00385">
    <property type="entry name" value="P450"/>
</dbReference>
<comment type="cofactor">
    <cofactor evidence="2">
        <name>heme</name>
        <dbReference type="ChEBI" id="CHEBI:30413"/>
    </cofactor>
</comment>
<dbReference type="PANTHER" id="PTHR24305:SF166">
    <property type="entry name" value="CYTOCHROME P450 12A4, MITOCHONDRIAL-RELATED"/>
    <property type="match status" value="1"/>
</dbReference>
<dbReference type="OrthoDB" id="3217230at2"/>
<dbReference type="eggNOG" id="COG2124">
    <property type="taxonomic scope" value="Bacteria"/>
</dbReference>
<dbReference type="SUPFAM" id="SSF48264">
    <property type="entry name" value="Cytochrome P450"/>
    <property type="match status" value="1"/>
</dbReference>
<dbReference type="GO" id="GO:0004497">
    <property type="term" value="F:monooxygenase activity"/>
    <property type="evidence" value="ECO:0007669"/>
    <property type="project" value="InterPro"/>
</dbReference>
<evidence type="ECO:0000256" key="1">
    <source>
        <dbReference type="ARBA" id="ARBA00010617"/>
    </source>
</evidence>
<reference evidence="3 4" key="1">
    <citation type="submission" date="2015-10" db="EMBL/GenBank/DDBJ databases">
        <title>Draft genome sequence of pyrrolomycin-producing Streptomyces vitaminophilus.</title>
        <authorList>
            <person name="Graham D.E."/>
            <person name="Mahan K.M."/>
            <person name="Klingeman D.M."/>
            <person name="Hettich R.L."/>
            <person name="Parry R.J."/>
        </authorList>
    </citation>
    <scope>NUCLEOTIDE SEQUENCE [LARGE SCALE GENOMIC DNA]</scope>
    <source>
        <strain evidence="3 4">ATCC 31673</strain>
    </source>
</reference>
<dbReference type="CDD" id="cd11053">
    <property type="entry name" value="CYP110-like"/>
    <property type="match status" value="1"/>
</dbReference>
<comment type="caution">
    <text evidence="3">The sequence shown here is derived from an EMBL/GenBank/DDBJ whole genome shotgun (WGS) entry which is preliminary data.</text>
</comment>
<gene>
    <name evidence="3" type="ORF">AQ490_15910</name>
</gene>
<dbReference type="RefSeq" id="WP_018381556.1">
    <property type="nucleotide sequence ID" value="NZ_LLZU01000005.1"/>
</dbReference>
<sequence length="448" mass="51127">MVVPRPTPISGPLRRSSQYLRSIADLAQHPYTGAENLYRTYGPVWQLGTGRHSWVYLLGPEANRFVFANSHLFRWREAFEQLIPVDGETALIVSDGEDHRRRRRLVAPAFHRQAIDGYVDVMRDRTDAAIDTWLPGRTLDLYQELRTVVRRITIQVLFGSRLAADEDELGRLLQRVLDLINESPIVQRVQRLGLPSYRRAIRARQEVARRVLVEIDHRRRNPGTDIRDVFSLLVETRDEDGGALSEVEILDQVISLIAAGYDSTSAAVSWAVHAMAQSPKIWQRAKEEVERVVPDDRPLTAADVPRLEYLDRVVNETMRLYPAAPFNARKAAVPFTFQGHRIPQGSLLVLSPYVTHRLPEVYSDPLRFDPDRWDPELPGYRKPGPHEFLPYGGGLHRCIGATFATVEMKVILARVLRRVEFRFPRASYGKPIGFTVMRPDRLPARVAA</sequence>
<dbReference type="EMBL" id="LLZU01000005">
    <property type="protein sequence ID" value="KRV50553.1"/>
    <property type="molecule type" value="Genomic_DNA"/>
</dbReference>
<dbReference type="Proteomes" id="UP000050867">
    <property type="component" value="Unassembled WGS sequence"/>
</dbReference>